<dbReference type="EMBL" id="KI546040">
    <property type="protein sequence ID" value="EST47543.1"/>
    <property type="molecule type" value="Genomic_DNA"/>
</dbReference>
<feature type="transmembrane region" description="Helical" evidence="1">
    <location>
        <begin position="262"/>
        <end position="286"/>
    </location>
</feature>
<dbReference type="Proteomes" id="UP000018208">
    <property type="component" value="Unassembled WGS sequence"/>
</dbReference>
<keyword evidence="1" id="KW-0472">Membrane</keyword>
<sequence>MTTAGKCTNSENKCLVNTYCPATGTDAVDCITCEDGKISTGQGCNCAVDKPTVNCALCTADKCSKCIDGNFLSSDSKCTICDENCATCNSGAKQCTSCKQGFLLDITNNTCQTKCSELTDCSGRGMGYCDLSVKHCKPCATNCQVCASAEFCAACGATGDDTVLTIEGKCTKQCNDLPPNKYCLNGVATDCADDATSECTCSNQQGCATCNTAQTGCGTCLKTFAVNAQGKCTDCAEGRVHLAGQCIKHTTSESSNKLGSGAIVGIVIGALVIVGVVGGGLAYYFIRKARK</sequence>
<dbReference type="EMBL" id="AUWU02000007">
    <property type="protein sequence ID" value="KAH0570746.1"/>
    <property type="molecule type" value="Genomic_DNA"/>
</dbReference>
<reference evidence="3" key="2">
    <citation type="submission" date="2020-12" db="EMBL/GenBank/DDBJ databases">
        <title>New Spironucleus salmonicida genome in near-complete chromosomes.</title>
        <authorList>
            <person name="Xu F."/>
            <person name="Kurt Z."/>
            <person name="Jimenez-Gonzalez A."/>
            <person name="Astvaldsson A."/>
            <person name="Andersson J.O."/>
            <person name="Svard S.G."/>
        </authorList>
    </citation>
    <scope>NUCLEOTIDE SEQUENCE</scope>
    <source>
        <strain evidence="3">ATCC 50377</strain>
    </source>
</reference>
<evidence type="ECO:0000313" key="2">
    <source>
        <dbReference type="EMBL" id="EST47543.1"/>
    </source>
</evidence>
<dbReference type="OrthoDB" id="300641at2759"/>
<keyword evidence="1" id="KW-0812">Transmembrane</keyword>
<reference evidence="2 3" key="1">
    <citation type="journal article" date="2014" name="PLoS Genet.">
        <title>The Genome of Spironucleus salmonicida Highlights a Fish Pathogen Adapted to Fluctuating Environments.</title>
        <authorList>
            <person name="Xu F."/>
            <person name="Jerlstrom-Hultqvist J."/>
            <person name="Einarsson E."/>
            <person name="Astvaldsson A."/>
            <person name="Svard S.G."/>
            <person name="Andersson J.O."/>
        </authorList>
    </citation>
    <scope>NUCLEOTIDE SEQUENCE</scope>
    <source>
        <strain evidence="3">ATCC 50377</strain>
    </source>
</reference>
<accession>V6LTG2</accession>
<protein>
    <submittedName>
        <fullName evidence="2">Cysteine-rich membrane protein 1</fullName>
    </submittedName>
</protein>
<dbReference type="InterPro" id="IPR009030">
    <property type="entry name" value="Growth_fac_rcpt_cys_sf"/>
</dbReference>
<dbReference type="VEuPathDB" id="GiardiaDB:SS50377_27033"/>
<evidence type="ECO:0000313" key="3">
    <source>
        <dbReference type="EMBL" id="KAH0570746.1"/>
    </source>
</evidence>
<dbReference type="SUPFAM" id="SSF57184">
    <property type="entry name" value="Growth factor receptor domain"/>
    <property type="match status" value="1"/>
</dbReference>
<keyword evidence="4" id="KW-1185">Reference proteome</keyword>
<evidence type="ECO:0000256" key="1">
    <source>
        <dbReference type="SAM" id="Phobius"/>
    </source>
</evidence>
<name>V6LTG2_9EUKA</name>
<dbReference type="InterPro" id="IPR006212">
    <property type="entry name" value="Furin_repeat"/>
</dbReference>
<organism evidence="2">
    <name type="scientific">Spironucleus salmonicida</name>
    <dbReference type="NCBI Taxonomy" id="348837"/>
    <lineage>
        <taxon>Eukaryota</taxon>
        <taxon>Metamonada</taxon>
        <taxon>Diplomonadida</taxon>
        <taxon>Hexamitidae</taxon>
        <taxon>Hexamitinae</taxon>
        <taxon>Spironucleus</taxon>
    </lineage>
</organism>
<dbReference type="Gene3D" id="2.10.220.10">
    <property type="entry name" value="Hormone Receptor, Insulin-like Growth Factor Receptor 1, Chain A, domain 2"/>
    <property type="match status" value="1"/>
</dbReference>
<proteinExistence type="predicted"/>
<gene>
    <name evidence="2" type="ORF">SS50377_12525</name>
    <name evidence="3" type="ORF">SS50377_27033</name>
</gene>
<dbReference type="AlphaFoldDB" id="V6LTG2"/>
<dbReference type="SMART" id="SM00261">
    <property type="entry name" value="FU"/>
    <property type="match status" value="3"/>
</dbReference>
<keyword evidence="1" id="KW-1133">Transmembrane helix</keyword>
<evidence type="ECO:0000313" key="4">
    <source>
        <dbReference type="Proteomes" id="UP000018208"/>
    </source>
</evidence>